<gene>
    <name evidence="5" type="ORF">C0J50_3361</name>
</gene>
<keyword evidence="6" id="KW-1185">Reference proteome</keyword>
<organism evidence="5 6">
    <name type="scientific">Silurus asotus</name>
    <name type="common">Amur catfish</name>
    <name type="synonym">Parasilurus asotus</name>
    <dbReference type="NCBI Taxonomy" id="30991"/>
    <lineage>
        <taxon>Eukaryota</taxon>
        <taxon>Metazoa</taxon>
        <taxon>Chordata</taxon>
        <taxon>Craniata</taxon>
        <taxon>Vertebrata</taxon>
        <taxon>Euteleostomi</taxon>
        <taxon>Actinopterygii</taxon>
        <taxon>Neopterygii</taxon>
        <taxon>Teleostei</taxon>
        <taxon>Ostariophysi</taxon>
        <taxon>Siluriformes</taxon>
        <taxon>Siluridae</taxon>
        <taxon>Silurus</taxon>
    </lineage>
</organism>
<proteinExistence type="inferred from homology"/>
<sequence>MAEKEEFTDINGNPIQFSCQDFSPLCREFTVSSSKLSLLKVLMFTCTVWLLAYAGFYLTQNTAVLSAAIMVTLLGMLLHIHFVKVDHETLLIVGSLGVQLSSAYASGRESTTFIEMSRIKDIVINEAIHMQRIIYYLCILLKDHAEPDGVSSVVPLFQSSKPRLNCLVQVYRSCQEIIRQTP</sequence>
<feature type="transmembrane region" description="Helical" evidence="3">
    <location>
        <begin position="64"/>
        <end position="83"/>
    </location>
</feature>
<dbReference type="InterPro" id="IPR044215">
    <property type="entry name" value="PIG-H"/>
</dbReference>
<evidence type="ECO:0000256" key="3">
    <source>
        <dbReference type="SAM" id="Phobius"/>
    </source>
</evidence>
<name>A0AAD5AF85_SILAS</name>
<evidence type="ECO:0000256" key="2">
    <source>
        <dbReference type="ARBA" id="ARBA00009610"/>
    </source>
</evidence>
<dbReference type="AlphaFoldDB" id="A0AAD5AF85"/>
<dbReference type="Proteomes" id="UP001205998">
    <property type="component" value="Unassembled WGS sequence"/>
</dbReference>
<dbReference type="EMBL" id="MU556250">
    <property type="protein sequence ID" value="KAI5615136.1"/>
    <property type="molecule type" value="Genomic_DNA"/>
</dbReference>
<comment type="similarity">
    <text evidence="2">Belongs to the PIGH family.</text>
</comment>
<reference evidence="5" key="1">
    <citation type="submission" date="2018-07" db="EMBL/GenBank/DDBJ databases">
        <title>Comparative genomics of catfishes provides insights into carnivory and benthic adaptation.</title>
        <authorList>
            <person name="Zhang Y."/>
            <person name="Wang D."/>
            <person name="Peng Z."/>
            <person name="Zheng S."/>
            <person name="Shao F."/>
            <person name="Tao W."/>
        </authorList>
    </citation>
    <scope>NUCLEOTIDE SEQUENCE</scope>
    <source>
        <strain evidence="5">Chongqing</strain>
    </source>
</reference>
<accession>A0AAD5AF85</accession>
<keyword evidence="5" id="KW-0808">Transferase</keyword>
<evidence type="ECO:0000256" key="1">
    <source>
        <dbReference type="ARBA" id="ARBA00004687"/>
    </source>
</evidence>
<dbReference type="GO" id="GO:0000506">
    <property type="term" value="C:glycosylphosphatidylinositol-N-acetylglucosaminyltransferase (GPI-GnT) complex"/>
    <property type="evidence" value="ECO:0007669"/>
    <property type="project" value="InterPro"/>
</dbReference>
<feature type="domain" description="Phosphatidylinositol N-acetylglucosaminyltransferase subunit H conserved" evidence="4">
    <location>
        <begin position="89"/>
        <end position="158"/>
    </location>
</feature>
<keyword evidence="3" id="KW-1133">Transmembrane helix</keyword>
<comment type="pathway">
    <text evidence="1">Glycolipid biosynthesis; glycosylphosphatidylinositol-anchor biosynthesis.</text>
</comment>
<dbReference type="GO" id="GO:0016757">
    <property type="term" value="F:glycosyltransferase activity"/>
    <property type="evidence" value="ECO:0007669"/>
    <property type="project" value="UniProtKB-KW"/>
</dbReference>
<comment type="caution">
    <text evidence="5">The sequence shown here is derived from an EMBL/GenBank/DDBJ whole genome shotgun (WGS) entry which is preliminary data.</text>
</comment>
<keyword evidence="3" id="KW-0472">Membrane</keyword>
<evidence type="ECO:0000259" key="4">
    <source>
        <dbReference type="Pfam" id="PF10181"/>
    </source>
</evidence>
<keyword evidence="3" id="KW-0812">Transmembrane</keyword>
<dbReference type="PANTHER" id="PTHR15231">
    <property type="entry name" value="PHOSPHATIDYLINOSITOL N-ACETYLGLUCOSAMINYLTRANSFERASE SUBUNIT H"/>
    <property type="match status" value="1"/>
</dbReference>
<keyword evidence="5" id="KW-0328">Glycosyltransferase</keyword>
<dbReference type="Pfam" id="PF10181">
    <property type="entry name" value="PIG-H"/>
    <property type="match status" value="1"/>
</dbReference>
<protein>
    <submittedName>
        <fullName evidence="5">Phosphatidylinositol N-acetylglucosaminyltransferase subunit H</fullName>
    </submittedName>
</protein>
<dbReference type="PANTHER" id="PTHR15231:SF1">
    <property type="entry name" value="PHOSPHATIDYLINOSITOL N-ACETYLGLUCOSAMINYLTRANSFERASE SUBUNIT H"/>
    <property type="match status" value="1"/>
</dbReference>
<evidence type="ECO:0000313" key="5">
    <source>
        <dbReference type="EMBL" id="KAI5615136.1"/>
    </source>
</evidence>
<dbReference type="GO" id="GO:0006506">
    <property type="term" value="P:GPI anchor biosynthetic process"/>
    <property type="evidence" value="ECO:0007669"/>
    <property type="project" value="InterPro"/>
</dbReference>
<feature type="transmembrane region" description="Helical" evidence="3">
    <location>
        <begin position="37"/>
        <end position="58"/>
    </location>
</feature>
<dbReference type="InterPro" id="IPR019328">
    <property type="entry name" value="PIGH-H_dom"/>
</dbReference>
<evidence type="ECO:0000313" key="6">
    <source>
        <dbReference type="Proteomes" id="UP001205998"/>
    </source>
</evidence>